<organism evidence="2 3">
    <name type="scientific">Brachyspira aalborgi</name>
    <dbReference type="NCBI Taxonomy" id="29522"/>
    <lineage>
        <taxon>Bacteria</taxon>
        <taxon>Pseudomonadati</taxon>
        <taxon>Spirochaetota</taxon>
        <taxon>Spirochaetia</taxon>
        <taxon>Brachyspirales</taxon>
        <taxon>Brachyspiraceae</taxon>
        <taxon>Brachyspira</taxon>
    </lineage>
</organism>
<accession>A0A5C8EJS8</accession>
<keyword evidence="1" id="KW-0732">Signal</keyword>
<dbReference type="RefSeq" id="WP_147770880.1">
    <property type="nucleotide sequence ID" value="NZ_SAYB01000003.1"/>
</dbReference>
<dbReference type="Proteomes" id="UP000322814">
    <property type="component" value="Unassembled WGS sequence"/>
</dbReference>
<comment type="caution">
    <text evidence="2">The sequence shown here is derived from an EMBL/GenBank/DDBJ whole genome shotgun (WGS) entry which is preliminary data.</text>
</comment>
<gene>
    <name evidence="2" type="ORF">EPJ78_06225</name>
</gene>
<feature type="signal peptide" evidence="1">
    <location>
        <begin position="1"/>
        <end position="21"/>
    </location>
</feature>
<name>A0A5C8EJS8_9SPIR</name>
<feature type="chain" id="PRO_5022990393" evidence="1">
    <location>
        <begin position="22"/>
        <end position="297"/>
    </location>
</feature>
<proteinExistence type="predicted"/>
<reference evidence="2 3" key="1">
    <citation type="journal article" date="1992" name="Lakartidningen">
        <title>[Penicillin V and not amoxicillin is the first choice preparation in acute otitis].</title>
        <authorList>
            <person name="Kamme C."/>
            <person name="Lundgren K."/>
            <person name="Prellner K."/>
        </authorList>
    </citation>
    <scope>NUCLEOTIDE SEQUENCE [LARGE SCALE GENOMIC DNA]</scope>
    <source>
        <strain evidence="2 3">PC4580III</strain>
    </source>
</reference>
<sequence>MKKIIFTLALTLSLSAQMVYSQEFSRRLNVFSDFSSGDLTPTPDGFLNGNEYLLGIGYSQNFEQAPWLTFMLSGAVKSTAQMTYTDNQNKKGKWIVGMDMSPKVFNGWDFLIGLNFAGWAEILFLESYDFVVNAFYNLPLPAAEHRLLFKAGVETYVFGWDAWGDSSFAATQRKFYLDVFQLIANYNIRFHPNWFYETEIIFKFKGTPILDTKGGKANVVAAHDTAEAFRQNFHIVYGNMIGYNHSSGLNLYAKLEYEIRDILKKYSDGSKYETVHDLQFKGGVSYSFDFSKIGRDN</sequence>
<protein>
    <submittedName>
        <fullName evidence="2">Uncharacterized protein</fullName>
    </submittedName>
</protein>
<dbReference type="AlphaFoldDB" id="A0A5C8EJS8"/>
<evidence type="ECO:0000313" key="3">
    <source>
        <dbReference type="Proteomes" id="UP000322814"/>
    </source>
</evidence>
<evidence type="ECO:0000256" key="1">
    <source>
        <dbReference type="SAM" id="SignalP"/>
    </source>
</evidence>
<dbReference type="EMBL" id="SAYB01000003">
    <property type="protein sequence ID" value="TXJ38287.1"/>
    <property type="molecule type" value="Genomic_DNA"/>
</dbReference>
<evidence type="ECO:0000313" key="2">
    <source>
        <dbReference type="EMBL" id="TXJ38287.1"/>
    </source>
</evidence>